<feature type="region of interest" description="Disordered" evidence="1">
    <location>
        <begin position="135"/>
        <end position="164"/>
    </location>
</feature>
<dbReference type="EMBL" id="JANRMI010000002">
    <property type="protein sequence ID" value="MDG0816369.1"/>
    <property type="molecule type" value="Genomic_DNA"/>
</dbReference>
<proteinExistence type="predicted"/>
<dbReference type="Proteomes" id="UP001152321">
    <property type="component" value="Unassembled WGS sequence"/>
</dbReference>
<reference evidence="3" key="1">
    <citation type="submission" date="2022-08" db="EMBL/GenBank/DDBJ databases">
        <title>Novel Bdellovibrio Species Isolated from Svalbard: Designation Bdellovibrio svalbardensis.</title>
        <authorList>
            <person name="Mitchell R.J."/>
            <person name="Choi S.Y."/>
        </authorList>
    </citation>
    <scope>NUCLEOTIDE SEQUENCE</scope>
    <source>
        <strain evidence="3">PAP01</strain>
    </source>
</reference>
<dbReference type="RefSeq" id="WP_277577847.1">
    <property type="nucleotide sequence ID" value="NZ_JANRMI010000002.1"/>
</dbReference>
<comment type="caution">
    <text evidence="3">The sequence shown here is derived from an EMBL/GenBank/DDBJ whole genome shotgun (WGS) entry which is preliminary data.</text>
</comment>
<feature type="chain" id="PRO_5047412854" evidence="2">
    <location>
        <begin position="18"/>
        <end position="164"/>
    </location>
</feature>
<evidence type="ECO:0000256" key="1">
    <source>
        <dbReference type="SAM" id="MobiDB-lite"/>
    </source>
</evidence>
<organism evidence="3 4">
    <name type="scientific">Bdellovibrio svalbardensis</name>
    <dbReference type="NCBI Taxonomy" id="2972972"/>
    <lineage>
        <taxon>Bacteria</taxon>
        <taxon>Pseudomonadati</taxon>
        <taxon>Bdellovibrionota</taxon>
        <taxon>Bdellovibrionia</taxon>
        <taxon>Bdellovibrionales</taxon>
        <taxon>Pseudobdellovibrionaceae</taxon>
        <taxon>Bdellovibrio</taxon>
    </lineage>
</organism>
<sequence length="164" mass="17571">MKTVFSFFAMIFFTANAFPQTSYELTCRAKAKEIAASTYSSCVTEARSAHVEEIRSNYQKELSALKSKYDKELKKMGGGQASSKKASKAPTIAEAQSTQPVRGLAKQLPAKTTHHIDATPVQTVSEGAAVVAVGSDQGMGKSADSLEKEASDADQVEIIDMPTE</sequence>
<feature type="signal peptide" evidence="2">
    <location>
        <begin position="1"/>
        <end position="17"/>
    </location>
</feature>
<accession>A0ABT6DIL9</accession>
<evidence type="ECO:0000256" key="2">
    <source>
        <dbReference type="SAM" id="SignalP"/>
    </source>
</evidence>
<evidence type="ECO:0000313" key="3">
    <source>
        <dbReference type="EMBL" id="MDG0816369.1"/>
    </source>
</evidence>
<protein>
    <submittedName>
        <fullName evidence="3">Uncharacterized protein</fullName>
    </submittedName>
</protein>
<name>A0ABT6DIL9_9BACT</name>
<gene>
    <name evidence="3" type="ORF">NWE73_08345</name>
</gene>
<keyword evidence="2" id="KW-0732">Signal</keyword>
<evidence type="ECO:0000313" key="4">
    <source>
        <dbReference type="Proteomes" id="UP001152321"/>
    </source>
</evidence>
<keyword evidence="4" id="KW-1185">Reference proteome</keyword>
<feature type="compositionally biased region" description="Acidic residues" evidence="1">
    <location>
        <begin position="152"/>
        <end position="164"/>
    </location>
</feature>
<feature type="region of interest" description="Disordered" evidence="1">
    <location>
        <begin position="76"/>
        <end position="111"/>
    </location>
</feature>